<reference evidence="1" key="1">
    <citation type="submission" date="2019-08" db="EMBL/GenBank/DDBJ databases">
        <authorList>
            <person name="Kucharzyk K."/>
            <person name="Murdoch R.W."/>
            <person name="Higgins S."/>
            <person name="Loffler F."/>
        </authorList>
    </citation>
    <scope>NUCLEOTIDE SEQUENCE</scope>
</reference>
<name>A0A645EL81_9ZZZZ</name>
<accession>A0A645EL81</accession>
<proteinExistence type="predicted"/>
<organism evidence="1">
    <name type="scientific">bioreactor metagenome</name>
    <dbReference type="NCBI Taxonomy" id="1076179"/>
    <lineage>
        <taxon>unclassified sequences</taxon>
        <taxon>metagenomes</taxon>
        <taxon>ecological metagenomes</taxon>
    </lineage>
</organism>
<comment type="caution">
    <text evidence="1">The sequence shown here is derived from an EMBL/GenBank/DDBJ whole genome shotgun (WGS) entry which is preliminary data.</text>
</comment>
<dbReference type="AlphaFoldDB" id="A0A645EL81"/>
<protein>
    <submittedName>
        <fullName evidence="1">Uncharacterized protein</fullName>
    </submittedName>
</protein>
<sequence length="139" mass="15327">MPFCYTVVQASVTNRFSRLPLHSPNDPRTTFGLVLAARSSDGRNPNSLYPFRMAFVMQEAHSPILSRPSCATHTKREAPAENCGGFEQLVLLRLCVCLPEAMEVAVRIGCDNLRSAEREHRFGCAARLEAFALAAVFGL</sequence>
<evidence type="ECO:0000313" key="1">
    <source>
        <dbReference type="EMBL" id="MPN02751.1"/>
    </source>
</evidence>
<gene>
    <name evidence="1" type="ORF">SDC9_149967</name>
</gene>
<dbReference type="EMBL" id="VSSQ01048702">
    <property type="protein sequence ID" value="MPN02751.1"/>
    <property type="molecule type" value="Genomic_DNA"/>
</dbReference>